<dbReference type="Proteomes" id="UP000451471">
    <property type="component" value="Unassembled WGS sequence"/>
</dbReference>
<organism evidence="1 2">
    <name type="scientific">Halomarina oriensis</name>
    <dbReference type="NCBI Taxonomy" id="671145"/>
    <lineage>
        <taxon>Archaea</taxon>
        <taxon>Methanobacteriati</taxon>
        <taxon>Methanobacteriota</taxon>
        <taxon>Stenosarchaea group</taxon>
        <taxon>Halobacteria</taxon>
        <taxon>Halobacteriales</taxon>
        <taxon>Natronomonadaceae</taxon>
        <taxon>Halomarina</taxon>
    </lineage>
</organism>
<comment type="caution">
    <text evidence="1">The sequence shown here is derived from an EMBL/GenBank/DDBJ whole genome shotgun (WGS) entry which is preliminary data.</text>
</comment>
<sequence length="76" mass="8334">MAATNLTATDELKTTEPATCDHGTEGCESWDDEFPCVHCSLDCSTGTAWCKGVLPGYAGPKCRLCLIRYRLWFGDN</sequence>
<evidence type="ECO:0000313" key="1">
    <source>
        <dbReference type="EMBL" id="MWG33116.1"/>
    </source>
</evidence>
<accession>A0A6B0GDV8</accession>
<reference evidence="1 2" key="1">
    <citation type="submission" date="2019-12" db="EMBL/GenBank/DDBJ databases">
        <title>Halocatena pleomorpha gen. nov. sp. nov., an extremely halophilic archaeon of family Halobacteriaceae isolated from saltpan soil.</title>
        <authorList>
            <person name="Pal Y."/>
            <person name="Verma A."/>
            <person name="Krishnamurthi S."/>
            <person name="Kumar P."/>
        </authorList>
    </citation>
    <scope>NUCLEOTIDE SEQUENCE [LARGE SCALE GENOMIC DNA]</scope>
    <source>
        <strain evidence="1 2">JCM 16495</strain>
    </source>
</reference>
<protein>
    <submittedName>
        <fullName evidence="1">Uncharacterized protein</fullName>
    </submittedName>
</protein>
<dbReference type="EMBL" id="WSZK01000004">
    <property type="protein sequence ID" value="MWG33116.1"/>
    <property type="molecule type" value="Genomic_DNA"/>
</dbReference>
<gene>
    <name evidence="1" type="ORF">GQS65_01200</name>
</gene>
<evidence type="ECO:0000313" key="2">
    <source>
        <dbReference type="Proteomes" id="UP000451471"/>
    </source>
</evidence>
<keyword evidence="2" id="KW-1185">Reference proteome</keyword>
<proteinExistence type="predicted"/>
<name>A0A6B0GDV8_9EURY</name>
<dbReference type="RefSeq" id="WP_158202850.1">
    <property type="nucleotide sequence ID" value="NZ_WSZK01000004.1"/>
</dbReference>
<dbReference type="AlphaFoldDB" id="A0A6B0GDV8"/>